<feature type="signal peptide" evidence="1">
    <location>
        <begin position="1"/>
        <end position="23"/>
    </location>
</feature>
<dbReference type="AlphaFoldDB" id="A0A0D7AJA4"/>
<feature type="chain" id="PRO_5002316217" description="Asl1-like glycosyl hydrolase catalytic domain-containing protein" evidence="1">
    <location>
        <begin position="24"/>
        <end position="255"/>
    </location>
</feature>
<dbReference type="InterPro" id="IPR024655">
    <property type="entry name" value="Asl1_glyco_hydro_catalytic"/>
</dbReference>
<feature type="domain" description="Asl1-like glycosyl hydrolase catalytic" evidence="2">
    <location>
        <begin position="39"/>
        <end position="241"/>
    </location>
</feature>
<dbReference type="Proteomes" id="UP000054144">
    <property type="component" value="Unassembled WGS sequence"/>
</dbReference>
<dbReference type="InterPro" id="IPR053183">
    <property type="entry name" value="ASL1"/>
</dbReference>
<dbReference type="GO" id="GO:0071966">
    <property type="term" value="P:fungal-type cell wall polysaccharide metabolic process"/>
    <property type="evidence" value="ECO:0007669"/>
    <property type="project" value="TreeGrafter"/>
</dbReference>
<dbReference type="EMBL" id="KN881647">
    <property type="protein sequence ID" value="KIY51940.1"/>
    <property type="molecule type" value="Genomic_DNA"/>
</dbReference>
<dbReference type="InterPro" id="IPR017853">
    <property type="entry name" value="GH"/>
</dbReference>
<proteinExistence type="predicted"/>
<evidence type="ECO:0000313" key="3">
    <source>
        <dbReference type="EMBL" id="KIY51940.1"/>
    </source>
</evidence>
<evidence type="ECO:0000256" key="1">
    <source>
        <dbReference type="SAM" id="SignalP"/>
    </source>
</evidence>
<accession>A0A0D7AJA4</accession>
<gene>
    <name evidence="3" type="ORF">FISHEDRAFT_70432</name>
</gene>
<dbReference type="PANTHER" id="PTHR34154:SF3">
    <property type="entry name" value="ALKALI-SENSITIVE LINKAGE PROTEIN 1"/>
    <property type="match status" value="1"/>
</dbReference>
<evidence type="ECO:0000313" key="4">
    <source>
        <dbReference type="Proteomes" id="UP000054144"/>
    </source>
</evidence>
<keyword evidence="4" id="KW-1185">Reference proteome</keyword>
<dbReference type="Gene3D" id="3.20.20.80">
    <property type="entry name" value="Glycosidases"/>
    <property type="match status" value="1"/>
</dbReference>
<evidence type="ECO:0000259" key="2">
    <source>
        <dbReference type="Pfam" id="PF11790"/>
    </source>
</evidence>
<dbReference type="SUPFAM" id="SSF51445">
    <property type="entry name" value="(Trans)glycosidases"/>
    <property type="match status" value="1"/>
</dbReference>
<dbReference type="Pfam" id="PF11790">
    <property type="entry name" value="Glyco_hydro_cc"/>
    <property type="match status" value="1"/>
</dbReference>
<dbReference type="GO" id="GO:0009277">
    <property type="term" value="C:fungal-type cell wall"/>
    <property type="evidence" value="ECO:0007669"/>
    <property type="project" value="TreeGrafter"/>
</dbReference>
<dbReference type="PANTHER" id="PTHR34154">
    <property type="entry name" value="ALKALI-SENSITIVE LINKAGE PROTEIN 1"/>
    <property type="match status" value="1"/>
</dbReference>
<protein>
    <recommendedName>
        <fullName evidence="2">Asl1-like glycosyl hydrolase catalytic domain-containing protein</fullName>
    </recommendedName>
</protein>
<keyword evidence="1" id="KW-0732">Signal</keyword>
<sequence length="255" mass="27708">MKAATGFSLLAIVVAFLAVPAFSAPIKRTPVKRSSTKRGLAWPWDGLADDFDLFSSSTTSWEYNWESWTNSPPAGITYVAMQRTSEDIDTLAASMESTGATILLGFNEPDNTDQANLSPSDAASLWIEYMNPIHESGIHVVAPAITNSDESGQGIDWMTEFVSACGGSCLYDEVAMHWYGDTLDDFEAQVEAVASTFDSTVWVTEFALNDSADDDTTQTFLTDAISYLESSDSVSHYSWFVAGKAVCCCALIVFI</sequence>
<organism evidence="3 4">
    <name type="scientific">Fistulina hepatica ATCC 64428</name>
    <dbReference type="NCBI Taxonomy" id="1128425"/>
    <lineage>
        <taxon>Eukaryota</taxon>
        <taxon>Fungi</taxon>
        <taxon>Dikarya</taxon>
        <taxon>Basidiomycota</taxon>
        <taxon>Agaricomycotina</taxon>
        <taxon>Agaricomycetes</taxon>
        <taxon>Agaricomycetidae</taxon>
        <taxon>Agaricales</taxon>
        <taxon>Fistulinaceae</taxon>
        <taxon>Fistulina</taxon>
    </lineage>
</organism>
<dbReference type="OrthoDB" id="43654at2759"/>
<name>A0A0D7AJA4_9AGAR</name>
<reference evidence="3 4" key="1">
    <citation type="journal article" date="2015" name="Fungal Genet. Biol.">
        <title>Evolution of novel wood decay mechanisms in Agaricales revealed by the genome sequences of Fistulina hepatica and Cylindrobasidium torrendii.</title>
        <authorList>
            <person name="Floudas D."/>
            <person name="Held B.W."/>
            <person name="Riley R."/>
            <person name="Nagy L.G."/>
            <person name="Koehler G."/>
            <person name="Ransdell A.S."/>
            <person name="Younus H."/>
            <person name="Chow J."/>
            <person name="Chiniquy J."/>
            <person name="Lipzen A."/>
            <person name="Tritt A."/>
            <person name="Sun H."/>
            <person name="Haridas S."/>
            <person name="LaButti K."/>
            <person name="Ohm R.A."/>
            <person name="Kues U."/>
            <person name="Blanchette R.A."/>
            <person name="Grigoriev I.V."/>
            <person name="Minto R.E."/>
            <person name="Hibbett D.S."/>
        </authorList>
    </citation>
    <scope>NUCLEOTIDE SEQUENCE [LARGE SCALE GENOMIC DNA]</scope>
    <source>
        <strain evidence="3 4">ATCC 64428</strain>
    </source>
</reference>